<feature type="transmembrane region" description="Helical" evidence="2">
    <location>
        <begin position="1222"/>
        <end position="1244"/>
    </location>
</feature>
<evidence type="ECO:0000313" key="3">
    <source>
        <dbReference type="EMBL" id="MCC9016922.1"/>
    </source>
</evidence>
<keyword evidence="2" id="KW-1133">Transmembrane helix</keyword>
<sequence>MANSKGIITRKEIIEEEALTWGPEYAKQTQIAIDKNKEFVQGILQIATIQKQIKEASSNSTYNAALQQGILATQKAILAIKEREAAEISGNKIRMSTIALEEKERKAKESSNKATLEEKILLAETNKQLKQAARERLGLVGAYGKLNQARLDAQKRLAELLSAEKKNTAEIIVAQAEFDKLDARVKAVDAAIRNYTKNIGNYGSAFEGLRGTLKDLIATFGLVTGLELFGVVVKDIFSIVLDFDKQLIAVGKTTNMTGEELKQFGRDLVDLGDKSNGITVAGLIESAEVAGQLGVTGTANILKFSSAIEKLKLTSDIDSEEGVAQFAKFIEVSSDSFENADRLASVITQLGNSFSTTEKEVLSNSTEIQKGVAVYNTSAQGVLALGAATSSLGSEAEVSASSIQKTFGVINQSIATGKNLESILKLTNLTQKELSKQFNQDATGVFVKFVKGLNAAKKEGQNLAIVLGELGLDEVRSFKTIGSLAANYDLLASAMAQAKKEYEENVALNKEVEAASESLSSILADINDRWEAYVLMANDASSGSIYLAKVLKFVRDNFKEIMDFIVKFGTVLITYIGTLRTVNFVMVTYSALQAAATAAQIRFALATGIGTRSILAQAAAARQAMVAQEGLNVATKATPWGLILAFLSAAVVAYMVFNDEMSDAEKNIKKIVDANKELEDSEKAFSDARDQSNNERFKEIEQDIKLRKAQGENSDKLDKEEIARKKKILIASLEVFTELKKAEAERTQTEINSSRQRIAQFQIEKNYLEKGNWRVSKEGHNSDELDDLIKTERDKIAFKKATGIKNAQLTTEEQKRLAKQLEDLDKDAAIKDAEFKKEMSKKELAALRKRLKDAFELWKKGLEDQFKLQQFRLQAALDMDDEILGNDKISYDKRLDALSNYNQLASERIRNAAEFELFQLGKYNEKTGKLMRELSDLEIKELLETGKIKKDLTNAQKLILEKYQDDQKKLTLKGAKDRQKIIDSEVEALKNRNDAEVLGYDTKLNKALEAENILFNASLKKNTNLEEAQEEHERKILEIKRAFAKEGLNVQIKAIEDLLSAQDRIPANERISAEKRAQIENELSKLKTELSEIDINNNDKATKIKLFLESKNFKDIEEKANEFNQVLSNLGNAIFDRRVQNIEIEQAKNDEYYARQIELAGKDERQKDILQKERDKKNDALEKKKRKEQEKQAIFNKALAITEASFNTAKAVTSALTAGPGIGLALAVITAAVAAVQLAAIVATPIPKYKDGRKGGPKEIAMINDGIGPSGGYVQEVIERKSGAIEVPTGSNKIVQLYEGDSVHKSVDDFNKIQRASIMASLNMQGQKMSDFQATQYFETAYGKEMLEEMRLTRKAIQNQKQTVINVPKIDIPHEIWKSKNTNWN</sequence>
<dbReference type="EMBL" id="JAJJMN010000001">
    <property type="protein sequence ID" value="MCC9016922.1"/>
    <property type="molecule type" value="Genomic_DNA"/>
</dbReference>
<feature type="coiled-coil region" evidence="1">
    <location>
        <begin position="804"/>
        <end position="857"/>
    </location>
</feature>
<accession>A0ABS8LXW5</accession>
<keyword evidence="4" id="KW-1185">Reference proteome</keyword>
<organism evidence="3 4">
    <name type="scientific">Flavobacterium lipolyticum</name>
    <dbReference type="NCBI Taxonomy" id="2893754"/>
    <lineage>
        <taxon>Bacteria</taxon>
        <taxon>Pseudomonadati</taxon>
        <taxon>Bacteroidota</taxon>
        <taxon>Flavobacteriia</taxon>
        <taxon>Flavobacteriales</taxon>
        <taxon>Flavobacteriaceae</taxon>
        <taxon>Flavobacterium</taxon>
    </lineage>
</organism>
<evidence type="ECO:0008006" key="5">
    <source>
        <dbReference type="Google" id="ProtNLM"/>
    </source>
</evidence>
<dbReference type="RefSeq" id="WP_229998716.1">
    <property type="nucleotide sequence ID" value="NZ_JAJJMN010000001.1"/>
</dbReference>
<name>A0ABS8LXW5_9FLAO</name>
<keyword evidence="2" id="KW-0472">Membrane</keyword>
<evidence type="ECO:0000313" key="4">
    <source>
        <dbReference type="Proteomes" id="UP001430700"/>
    </source>
</evidence>
<feature type="coiled-coil region" evidence="1">
    <location>
        <begin position="1167"/>
        <end position="1197"/>
    </location>
</feature>
<evidence type="ECO:0000256" key="2">
    <source>
        <dbReference type="SAM" id="Phobius"/>
    </source>
</evidence>
<feature type="coiled-coil region" evidence="1">
    <location>
        <begin position="491"/>
        <end position="518"/>
    </location>
</feature>
<gene>
    <name evidence="3" type="ORF">LNQ34_03955</name>
</gene>
<reference evidence="3" key="1">
    <citation type="submission" date="2021-11" db="EMBL/GenBank/DDBJ databases">
        <title>Description of novel Flavobacterium species.</title>
        <authorList>
            <person name="Saticioglu I.B."/>
            <person name="Ay H."/>
            <person name="Altun S."/>
            <person name="Duman M."/>
        </authorList>
    </citation>
    <scope>NUCLEOTIDE SEQUENCE</scope>
    <source>
        <strain evidence="3">F-126</strain>
    </source>
</reference>
<comment type="caution">
    <text evidence="3">The sequence shown here is derived from an EMBL/GenBank/DDBJ whole genome shotgun (WGS) entry which is preliminary data.</text>
</comment>
<keyword evidence="2" id="KW-0812">Transmembrane</keyword>
<protein>
    <recommendedName>
        <fullName evidence="5">Phage tail tape measure protein</fullName>
    </recommendedName>
</protein>
<evidence type="ECO:0000256" key="1">
    <source>
        <dbReference type="SAM" id="Coils"/>
    </source>
</evidence>
<dbReference type="Proteomes" id="UP001430700">
    <property type="component" value="Unassembled WGS sequence"/>
</dbReference>
<keyword evidence="1" id="KW-0175">Coiled coil</keyword>
<proteinExistence type="predicted"/>
<feature type="coiled-coil region" evidence="1">
    <location>
        <begin position="661"/>
        <end position="691"/>
    </location>
</feature>